<reference evidence="1" key="1">
    <citation type="submission" date="2021-09" db="EMBL/GenBank/DDBJ databases">
        <authorList>
            <consortium name="AG Swart"/>
            <person name="Singh M."/>
            <person name="Singh A."/>
            <person name="Seah K."/>
            <person name="Emmerich C."/>
        </authorList>
    </citation>
    <scope>NUCLEOTIDE SEQUENCE</scope>
    <source>
        <strain evidence="1">ATCC30299</strain>
    </source>
</reference>
<evidence type="ECO:0000313" key="2">
    <source>
        <dbReference type="Proteomes" id="UP001162131"/>
    </source>
</evidence>
<proteinExistence type="predicted"/>
<sequence length="269" mass="31503">MSVKLEHLTIQKSPKLRTKRVDDILSSIDTLQKDLKNIKKEPFKSSSIGTLEVLTQATTLKKKPTFNRSNTYLKGKDRIELIKNKEEAEKRKQKEKNALQIIYGDTPQHKRYMTQEIFTDKEVYRIVQNNKRKFGPDRTKSKLNIQFFETPKANYQFKRGREKVVAKEEVTKGLNSIYFNHTYRNSPRMQKKHLIKQIEESKFKTFSSLSLPECFSPSSPAESCGKKSVDEEFAFCTQNAFQSLIKESERIKLKPFDNMKPKRRLGILK</sequence>
<protein>
    <submittedName>
        <fullName evidence="1">Uncharacterized protein</fullName>
    </submittedName>
</protein>
<dbReference type="AlphaFoldDB" id="A0AAU9IZZ3"/>
<comment type="caution">
    <text evidence="1">The sequence shown here is derived from an EMBL/GenBank/DDBJ whole genome shotgun (WGS) entry which is preliminary data.</text>
</comment>
<accession>A0AAU9IZZ3</accession>
<evidence type="ECO:0000313" key="1">
    <source>
        <dbReference type="EMBL" id="CAG9317671.1"/>
    </source>
</evidence>
<gene>
    <name evidence="1" type="ORF">BSTOLATCC_MIC18914</name>
</gene>
<dbReference type="Proteomes" id="UP001162131">
    <property type="component" value="Unassembled WGS sequence"/>
</dbReference>
<dbReference type="EMBL" id="CAJZBQ010000018">
    <property type="protein sequence ID" value="CAG9317671.1"/>
    <property type="molecule type" value="Genomic_DNA"/>
</dbReference>
<name>A0AAU9IZZ3_9CILI</name>
<keyword evidence="2" id="KW-1185">Reference proteome</keyword>
<organism evidence="1 2">
    <name type="scientific">Blepharisma stoltei</name>
    <dbReference type="NCBI Taxonomy" id="1481888"/>
    <lineage>
        <taxon>Eukaryota</taxon>
        <taxon>Sar</taxon>
        <taxon>Alveolata</taxon>
        <taxon>Ciliophora</taxon>
        <taxon>Postciliodesmatophora</taxon>
        <taxon>Heterotrichea</taxon>
        <taxon>Heterotrichida</taxon>
        <taxon>Blepharismidae</taxon>
        <taxon>Blepharisma</taxon>
    </lineage>
</organism>